<protein>
    <submittedName>
        <fullName evidence="1">Uncharacterized protein</fullName>
    </submittedName>
</protein>
<reference evidence="1 2" key="2">
    <citation type="journal article" date="2022" name="Mol. Ecol. Resour.">
        <title>The genomes of chicory, endive, great burdock and yacon provide insights into Asteraceae paleo-polyploidization history and plant inulin production.</title>
        <authorList>
            <person name="Fan W."/>
            <person name="Wang S."/>
            <person name="Wang H."/>
            <person name="Wang A."/>
            <person name="Jiang F."/>
            <person name="Liu H."/>
            <person name="Zhao H."/>
            <person name="Xu D."/>
            <person name="Zhang Y."/>
        </authorList>
    </citation>
    <scope>NUCLEOTIDE SEQUENCE [LARGE SCALE GENOMIC DNA]</scope>
    <source>
        <strain evidence="2">cv. Yunnan</strain>
        <tissue evidence="1">Leaves</tissue>
    </source>
</reference>
<gene>
    <name evidence="1" type="ORF">L1987_07325</name>
</gene>
<proteinExistence type="predicted"/>
<sequence length="172" mass="19663">MSIPQIANEAYAEASIATSSTAIVTNPCYSESSRLARSLDSTKVQVPVASQIDEDEALALKLQEQFAREDEEREKQKEKEAKFTIKDSKLAQEKRSEWIQALTDLGEDGDYLEKSSNKELYRAYMGQPGKLAKKKRAEEEEKAREKSRKVIALNKRTHEERKVMMDFLKARC</sequence>
<evidence type="ECO:0000313" key="2">
    <source>
        <dbReference type="Proteomes" id="UP001056120"/>
    </source>
</evidence>
<name>A0ACB9K0I2_9ASTR</name>
<accession>A0ACB9K0I2</accession>
<reference evidence="2" key="1">
    <citation type="journal article" date="2022" name="Mol. Ecol. Resour.">
        <title>The genomes of chicory, endive, great burdock and yacon provide insights into Asteraceae palaeo-polyploidization history and plant inulin production.</title>
        <authorList>
            <person name="Fan W."/>
            <person name="Wang S."/>
            <person name="Wang H."/>
            <person name="Wang A."/>
            <person name="Jiang F."/>
            <person name="Liu H."/>
            <person name="Zhao H."/>
            <person name="Xu D."/>
            <person name="Zhang Y."/>
        </authorList>
    </citation>
    <scope>NUCLEOTIDE SEQUENCE [LARGE SCALE GENOMIC DNA]</scope>
    <source>
        <strain evidence="2">cv. Yunnan</strain>
    </source>
</reference>
<comment type="caution">
    <text evidence="1">The sequence shown here is derived from an EMBL/GenBank/DDBJ whole genome shotgun (WGS) entry which is preliminary data.</text>
</comment>
<dbReference type="Proteomes" id="UP001056120">
    <property type="component" value="Linkage Group LG02"/>
</dbReference>
<keyword evidence="2" id="KW-1185">Reference proteome</keyword>
<organism evidence="1 2">
    <name type="scientific">Smallanthus sonchifolius</name>
    <dbReference type="NCBI Taxonomy" id="185202"/>
    <lineage>
        <taxon>Eukaryota</taxon>
        <taxon>Viridiplantae</taxon>
        <taxon>Streptophyta</taxon>
        <taxon>Embryophyta</taxon>
        <taxon>Tracheophyta</taxon>
        <taxon>Spermatophyta</taxon>
        <taxon>Magnoliopsida</taxon>
        <taxon>eudicotyledons</taxon>
        <taxon>Gunneridae</taxon>
        <taxon>Pentapetalae</taxon>
        <taxon>asterids</taxon>
        <taxon>campanulids</taxon>
        <taxon>Asterales</taxon>
        <taxon>Asteraceae</taxon>
        <taxon>Asteroideae</taxon>
        <taxon>Heliantheae alliance</taxon>
        <taxon>Millerieae</taxon>
        <taxon>Smallanthus</taxon>
    </lineage>
</organism>
<dbReference type="EMBL" id="CM042019">
    <property type="protein sequence ID" value="KAI3825730.1"/>
    <property type="molecule type" value="Genomic_DNA"/>
</dbReference>
<evidence type="ECO:0000313" key="1">
    <source>
        <dbReference type="EMBL" id="KAI3825730.1"/>
    </source>
</evidence>